<dbReference type="InterPro" id="IPR012902">
    <property type="entry name" value="N_methyl_site"/>
</dbReference>
<name>A0ABT9H0L2_9GAMM</name>
<dbReference type="RefSeq" id="WP_305894112.1">
    <property type="nucleotide sequence ID" value="NZ_JAUZVZ010000015.1"/>
</dbReference>
<dbReference type="InterPro" id="IPR031982">
    <property type="entry name" value="PilE-like"/>
</dbReference>
<dbReference type="Proteomes" id="UP001231616">
    <property type="component" value="Unassembled WGS sequence"/>
</dbReference>
<dbReference type="EMBL" id="JAUZVZ010000015">
    <property type="protein sequence ID" value="MDP4536847.1"/>
    <property type="molecule type" value="Genomic_DNA"/>
</dbReference>
<dbReference type="SUPFAM" id="SSF54523">
    <property type="entry name" value="Pili subunits"/>
    <property type="match status" value="1"/>
</dbReference>
<gene>
    <name evidence="1" type="ORF">Q3O60_11650</name>
</gene>
<dbReference type="InterPro" id="IPR045584">
    <property type="entry name" value="Pilin-like"/>
</dbReference>
<dbReference type="NCBIfam" id="TIGR02532">
    <property type="entry name" value="IV_pilin_GFxxxE"/>
    <property type="match status" value="1"/>
</dbReference>
<comment type="caution">
    <text evidence="1">The sequence shown here is derived from an EMBL/GenBank/DDBJ whole genome shotgun (WGS) entry which is preliminary data.</text>
</comment>
<evidence type="ECO:0000313" key="2">
    <source>
        <dbReference type="Proteomes" id="UP001231616"/>
    </source>
</evidence>
<keyword evidence="2" id="KW-1185">Reference proteome</keyword>
<evidence type="ECO:0000313" key="1">
    <source>
        <dbReference type="EMBL" id="MDP4536847.1"/>
    </source>
</evidence>
<dbReference type="Pfam" id="PF07963">
    <property type="entry name" value="N_methyl"/>
    <property type="match status" value="1"/>
</dbReference>
<accession>A0ABT9H0L2</accession>
<dbReference type="Pfam" id="PF16732">
    <property type="entry name" value="ComP_DUS"/>
    <property type="match status" value="1"/>
</dbReference>
<dbReference type="Gene3D" id="3.30.700.10">
    <property type="entry name" value="Glycoprotein, Type 4 Pilin"/>
    <property type="match status" value="1"/>
</dbReference>
<sequence length="134" mass="14784">MKSSRGITLIELCIALVILALLAGIAYPSYVQVVLRSHRAEASEVILALAARQELYYAEFRQYSSTLAELGVTEMVTPSGRYLVNMDVGSDNMSYQLMATAIGVQAEDHECLVFSFNHVGQRNEGLSYPSSCWL</sequence>
<reference evidence="1 2" key="1">
    <citation type="submission" date="2023-08" db="EMBL/GenBank/DDBJ databases">
        <authorList>
            <person name="Joshi A."/>
            <person name="Thite S."/>
        </authorList>
    </citation>
    <scope>NUCLEOTIDE SEQUENCE [LARGE SCALE GENOMIC DNA]</scope>
    <source>
        <strain evidence="1 2">AC40</strain>
    </source>
</reference>
<proteinExistence type="predicted"/>
<protein>
    <submittedName>
        <fullName evidence="1">Type IV pilin protein</fullName>
    </submittedName>
</protein>
<organism evidence="1 2">
    <name type="scientific">Alkalimonas collagenimarina</name>
    <dbReference type="NCBI Taxonomy" id="400390"/>
    <lineage>
        <taxon>Bacteria</taxon>
        <taxon>Pseudomonadati</taxon>
        <taxon>Pseudomonadota</taxon>
        <taxon>Gammaproteobacteria</taxon>
        <taxon>Alkalimonas</taxon>
    </lineage>
</organism>